<reference evidence="3 4" key="1">
    <citation type="submission" date="2020-03" db="EMBL/GenBank/DDBJ databases">
        <title>Two novel Motilibacter sp.</title>
        <authorList>
            <person name="Liu S."/>
        </authorList>
    </citation>
    <scope>NUCLEOTIDE SEQUENCE [LARGE SCALE GENOMIC DNA]</scope>
    <source>
        <strain evidence="3 4">E257</strain>
    </source>
</reference>
<dbReference type="EMBL" id="JAANNP010000002">
    <property type="protein sequence ID" value="NHC13670.1"/>
    <property type="molecule type" value="Genomic_DNA"/>
</dbReference>
<protein>
    <submittedName>
        <fullName evidence="3">Beta-lactamase family protein</fullName>
    </submittedName>
</protein>
<dbReference type="SUPFAM" id="SSF56601">
    <property type="entry name" value="beta-lactamase/transpeptidase-like"/>
    <property type="match status" value="1"/>
</dbReference>
<accession>A0ABX0GVK5</accession>
<organism evidence="3 4">
    <name type="scientific">Motilibacter deserti</name>
    <dbReference type="NCBI Taxonomy" id="2714956"/>
    <lineage>
        <taxon>Bacteria</taxon>
        <taxon>Bacillati</taxon>
        <taxon>Actinomycetota</taxon>
        <taxon>Actinomycetes</taxon>
        <taxon>Motilibacterales</taxon>
        <taxon>Motilibacteraceae</taxon>
        <taxon>Motilibacter</taxon>
    </lineage>
</organism>
<feature type="signal peptide" evidence="1">
    <location>
        <begin position="1"/>
        <end position="36"/>
    </location>
</feature>
<dbReference type="Pfam" id="PF00144">
    <property type="entry name" value="Beta-lactamase"/>
    <property type="match status" value="1"/>
</dbReference>
<evidence type="ECO:0000259" key="2">
    <source>
        <dbReference type="Pfam" id="PF00144"/>
    </source>
</evidence>
<dbReference type="Proteomes" id="UP000800981">
    <property type="component" value="Unassembled WGS sequence"/>
</dbReference>
<feature type="chain" id="PRO_5047032677" evidence="1">
    <location>
        <begin position="37"/>
        <end position="388"/>
    </location>
</feature>
<dbReference type="PANTHER" id="PTHR46825">
    <property type="entry name" value="D-ALANYL-D-ALANINE-CARBOXYPEPTIDASE/ENDOPEPTIDASE AMPH"/>
    <property type="match status" value="1"/>
</dbReference>
<feature type="domain" description="Beta-lactamase-related" evidence="2">
    <location>
        <begin position="49"/>
        <end position="349"/>
    </location>
</feature>
<dbReference type="InterPro" id="IPR050491">
    <property type="entry name" value="AmpC-like"/>
</dbReference>
<evidence type="ECO:0000256" key="1">
    <source>
        <dbReference type="SAM" id="SignalP"/>
    </source>
</evidence>
<gene>
    <name evidence="3" type="ORF">G9H71_07735</name>
</gene>
<proteinExistence type="predicted"/>
<keyword evidence="1" id="KW-0732">Signal</keyword>
<dbReference type="RefSeq" id="WP_166280331.1">
    <property type="nucleotide sequence ID" value="NZ_JAANNP010000002.1"/>
</dbReference>
<dbReference type="InterPro" id="IPR001466">
    <property type="entry name" value="Beta-lactam-related"/>
</dbReference>
<evidence type="ECO:0000313" key="4">
    <source>
        <dbReference type="Proteomes" id="UP000800981"/>
    </source>
</evidence>
<dbReference type="InterPro" id="IPR012338">
    <property type="entry name" value="Beta-lactam/transpept-like"/>
</dbReference>
<comment type="caution">
    <text evidence="3">The sequence shown here is derived from an EMBL/GenBank/DDBJ whole genome shotgun (WGS) entry which is preliminary data.</text>
</comment>
<dbReference type="PANTHER" id="PTHR46825:SF7">
    <property type="entry name" value="D-ALANYL-D-ALANINE CARBOXYPEPTIDASE"/>
    <property type="match status" value="1"/>
</dbReference>
<evidence type="ECO:0000313" key="3">
    <source>
        <dbReference type="EMBL" id="NHC13670.1"/>
    </source>
</evidence>
<name>A0ABX0GVK5_9ACTN</name>
<keyword evidence="4" id="KW-1185">Reference proteome</keyword>
<sequence>MRLTSGPTARSRRTLAGVALAAVAATTVLTTVPADAAGTQRADATQQRLNALVTEDQAPGALGAVSNRDGKIRNYTAGVGDLETGAKVPTDGYVRIASNTKTYTAVVVLQLVGEGKVDLDKSVDTYLPGVVRKNGNDGRRITVRQILQQTSGLPDYDEDIFLPFDKAQRTYRDPRSLVDVALTHKSHFKPGAKWEYSNTNYVLAGLIVEKVTGRPIGEQITDRILKPLGLRHTYWPGLGTLTIRSPHPKGYHREKAGDAFQDMTAFEPSGGWAAGALVATPSDLLKFFHAVLDGKLLKPEQQKEMLTTVKAPGFEPESGWSYGLGIAKKKLSCGVEAWGHGGDFVGYETRDLVTRDGRGAAFAVTALPVTLEPLSHLNNAVEKAVCEA</sequence>
<dbReference type="Gene3D" id="3.40.710.10">
    <property type="entry name" value="DD-peptidase/beta-lactamase superfamily"/>
    <property type="match status" value="1"/>
</dbReference>